<dbReference type="PROSITE" id="PS51000">
    <property type="entry name" value="HTH_DEOR_2"/>
    <property type="match status" value="1"/>
</dbReference>
<dbReference type="SUPFAM" id="SSF46785">
    <property type="entry name" value="Winged helix' DNA-binding domain"/>
    <property type="match status" value="1"/>
</dbReference>
<feature type="domain" description="HTH deoR-type" evidence="3">
    <location>
        <begin position="6"/>
        <end position="61"/>
    </location>
</feature>
<dbReference type="Pfam" id="PF13280">
    <property type="entry name" value="WYL"/>
    <property type="match status" value="1"/>
</dbReference>
<dbReference type="InterPro" id="IPR013196">
    <property type="entry name" value="HTH_11"/>
</dbReference>
<dbReference type="RefSeq" id="WP_345460200.1">
    <property type="nucleotide sequence ID" value="NZ_BAABKG010000003.1"/>
</dbReference>
<dbReference type="PANTHER" id="PTHR34580:SF3">
    <property type="entry name" value="PROTEIN PAFB"/>
    <property type="match status" value="1"/>
</dbReference>
<dbReference type="EMBL" id="BAABKG010000003">
    <property type="protein sequence ID" value="GAA5151544.1"/>
    <property type="molecule type" value="Genomic_DNA"/>
</dbReference>
<dbReference type="InterPro" id="IPR036388">
    <property type="entry name" value="WH-like_DNA-bd_sf"/>
</dbReference>
<keyword evidence="2" id="KW-0804">Transcription</keyword>
<dbReference type="InterPro" id="IPR001034">
    <property type="entry name" value="DeoR_HTH"/>
</dbReference>
<dbReference type="Proteomes" id="UP001500221">
    <property type="component" value="Unassembled WGS sequence"/>
</dbReference>
<dbReference type="Pfam" id="PF08279">
    <property type="entry name" value="HTH_11"/>
    <property type="match status" value="1"/>
</dbReference>
<reference evidence="5" key="1">
    <citation type="journal article" date="2019" name="Int. J. Syst. Evol. Microbiol.">
        <title>The Global Catalogue of Microorganisms (GCM) 10K type strain sequencing project: providing services to taxonomists for standard genome sequencing and annotation.</title>
        <authorList>
            <consortium name="The Broad Institute Genomics Platform"/>
            <consortium name="The Broad Institute Genome Sequencing Center for Infectious Disease"/>
            <person name="Wu L."/>
            <person name="Ma J."/>
        </authorList>
    </citation>
    <scope>NUCLEOTIDE SEQUENCE [LARGE SCALE GENOMIC DNA]</scope>
    <source>
        <strain evidence="5">JCM 18459</strain>
    </source>
</reference>
<keyword evidence="1" id="KW-0805">Transcription regulation</keyword>
<comment type="caution">
    <text evidence="4">The sequence shown here is derived from an EMBL/GenBank/DDBJ whole genome shotgun (WGS) entry which is preliminary data.</text>
</comment>
<organism evidence="4 5">
    <name type="scientific">Nocardioides marinquilinus</name>
    <dbReference type="NCBI Taxonomy" id="1210400"/>
    <lineage>
        <taxon>Bacteria</taxon>
        <taxon>Bacillati</taxon>
        <taxon>Actinomycetota</taxon>
        <taxon>Actinomycetes</taxon>
        <taxon>Propionibacteriales</taxon>
        <taxon>Nocardioidaceae</taxon>
        <taxon>Nocardioides</taxon>
    </lineage>
</organism>
<accession>A0ABP9PZB1</accession>
<evidence type="ECO:0000259" key="3">
    <source>
        <dbReference type="PROSITE" id="PS51000"/>
    </source>
</evidence>
<gene>
    <name evidence="4" type="ORF">GCM10023340_30530</name>
</gene>
<evidence type="ECO:0000256" key="2">
    <source>
        <dbReference type="ARBA" id="ARBA00023163"/>
    </source>
</evidence>
<dbReference type="InterPro" id="IPR028349">
    <property type="entry name" value="PafC-like"/>
</dbReference>
<dbReference type="PIRSF" id="PIRSF016838">
    <property type="entry name" value="PafC"/>
    <property type="match status" value="1"/>
</dbReference>
<protein>
    <submittedName>
        <fullName evidence="4">YafY family protein</fullName>
    </submittedName>
</protein>
<evidence type="ECO:0000313" key="4">
    <source>
        <dbReference type="EMBL" id="GAA5151544.1"/>
    </source>
</evidence>
<dbReference type="InterPro" id="IPR051534">
    <property type="entry name" value="CBASS_pafABC_assoc_protein"/>
</dbReference>
<name>A0ABP9PZB1_9ACTN</name>
<dbReference type="PROSITE" id="PS52050">
    <property type="entry name" value="WYL"/>
    <property type="match status" value="1"/>
</dbReference>
<proteinExistence type="predicted"/>
<evidence type="ECO:0000256" key="1">
    <source>
        <dbReference type="ARBA" id="ARBA00023015"/>
    </source>
</evidence>
<keyword evidence="5" id="KW-1185">Reference proteome</keyword>
<dbReference type="InterPro" id="IPR026881">
    <property type="entry name" value="WYL_dom"/>
</dbReference>
<evidence type="ECO:0000313" key="5">
    <source>
        <dbReference type="Proteomes" id="UP001500221"/>
    </source>
</evidence>
<dbReference type="InterPro" id="IPR036390">
    <property type="entry name" value="WH_DNA-bd_sf"/>
</dbReference>
<dbReference type="Gene3D" id="1.10.10.10">
    <property type="entry name" value="Winged helix-like DNA-binding domain superfamily/Winged helix DNA-binding domain"/>
    <property type="match status" value="1"/>
</dbReference>
<dbReference type="PANTHER" id="PTHR34580">
    <property type="match status" value="1"/>
</dbReference>
<sequence length="320" mass="34514">MAENGTTERVLRLLSLLTSRAGWTGPELAAELGVTDRCVRRDVERLRSLGYPVEASQGVGGGYRLGAGRALPPLLLDDDEAIATAVSLRLAAGGTVSGASEAALRTLAKLDQVMPPRLREEVRTLQGATETLTGGATAVDGDVLMRLARACRDRVRVRFGYAARQTGPTERTAEPVRLVATGRRWYLLAFDVDRDDWRTFRLDRMTDVVATTWRFRDREHPDPAAFVQRSVTASPYRHVARVRVGRPPEDLRTLVPPGVGVVEDDPDGVPGWSLLTTGGDDLGALAFHLARLDAPLDVLEPPGLADAAVVLADALARVSG</sequence>